<dbReference type="SUPFAM" id="SSF52009">
    <property type="entry name" value="Phosphohistidine domain"/>
    <property type="match status" value="1"/>
</dbReference>
<dbReference type="RefSeq" id="WP_344603951.1">
    <property type="nucleotide sequence ID" value="NZ_BAAAHE010000014.1"/>
</dbReference>
<feature type="domain" description="NAD-dependent epimerase/dehydratase" evidence="3">
    <location>
        <begin position="3"/>
        <end position="210"/>
    </location>
</feature>
<reference evidence="4 5" key="1">
    <citation type="journal article" date="2019" name="Int. J. Syst. Evol. Microbiol.">
        <title>The Global Catalogue of Microorganisms (GCM) 10K type strain sequencing project: providing services to taxonomists for standard genome sequencing and annotation.</title>
        <authorList>
            <consortium name="The Broad Institute Genomics Platform"/>
            <consortium name="The Broad Institute Genome Sequencing Center for Infectious Disease"/>
            <person name="Wu L."/>
            <person name="Ma J."/>
        </authorList>
    </citation>
    <scope>NUCLEOTIDE SEQUENCE [LARGE SCALE GENOMIC DNA]</scope>
    <source>
        <strain evidence="4 5">JCM 10671</strain>
    </source>
</reference>
<dbReference type="Pfam" id="PF01370">
    <property type="entry name" value="Epimerase"/>
    <property type="match status" value="1"/>
</dbReference>
<evidence type="ECO:0000256" key="1">
    <source>
        <dbReference type="SAM" id="MobiDB-lite"/>
    </source>
</evidence>
<dbReference type="PANTHER" id="PTHR43615:SF1">
    <property type="entry name" value="PPDK_N DOMAIN-CONTAINING PROTEIN"/>
    <property type="match status" value="1"/>
</dbReference>
<proteinExistence type="predicted"/>
<dbReference type="InterPro" id="IPR001509">
    <property type="entry name" value="Epimerase_deHydtase"/>
</dbReference>
<dbReference type="InterPro" id="IPR036291">
    <property type="entry name" value="NAD(P)-bd_dom_sf"/>
</dbReference>
<dbReference type="Pfam" id="PF00391">
    <property type="entry name" value="PEP-utilizers"/>
    <property type="match status" value="1"/>
</dbReference>
<dbReference type="InterPro" id="IPR036637">
    <property type="entry name" value="Phosphohistidine_dom_sf"/>
</dbReference>
<dbReference type="Proteomes" id="UP001500957">
    <property type="component" value="Unassembled WGS sequence"/>
</dbReference>
<dbReference type="InterPro" id="IPR008279">
    <property type="entry name" value="PEP-util_enz_mobile_dom"/>
</dbReference>
<keyword evidence="5" id="KW-1185">Reference proteome</keyword>
<gene>
    <name evidence="4" type="ORF">GCM10009547_18760</name>
</gene>
<evidence type="ECO:0000259" key="3">
    <source>
        <dbReference type="Pfam" id="PF01370"/>
    </source>
</evidence>
<dbReference type="PANTHER" id="PTHR43615">
    <property type="entry name" value="PHOSPHOENOLPYRUVATE SYNTHASE-RELATED"/>
    <property type="match status" value="1"/>
</dbReference>
<organism evidence="4 5">
    <name type="scientific">Sporichthya brevicatena</name>
    <dbReference type="NCBI Taxonomy" id="171442"/>
    <lineage>
        <taxon>Bacteria</taxon>
        <taxon>Bacillati</taxon>
        <taxon>Actinomycetota</taxon>
        <taxon>Actinomycetes</taxon>
        <taxon>Sporichthyales</taxon>
        <taxon>Sporichthyaceae</taxon>
        <taxon>Sporichthya</taxon>
    </lineage>
</organism>
<protein>
    <submittedName>
        <fullName evidence="4">NAD(P)H-binding protein</fullName>
    </submittedName>
</protein>
<dbReference type="SUPFAM" id="SSF51735">
    <property type="entry name" value="NAD(P)-binding Rossmann-fold domains"/>
    <property type="match status" value="1"/>
</dbReference>
<feature type="domain" description="PEP-utilising enzyme mobile" evidence="2">
    <location>
        <begin position="791"/>
        <end position="861"/>
    </location>
</feature>
<evidence type="ECO:0000259" key="2">
    <source>
        <dbReference type="Pfam" id="PF00391"/>
    </source>
</evidence>
<sequence>MRVLVTGASGVFGRDVVRRLALHGHEVVGLSRSRPERLPAGMADYRAADIRDADGVRRAVEGMDAVVHLAWNLVPNKDVSITRSIDLGGTRNVVDAMNAHGVKRLVFASSVMSYGCHPDNPARLSETSPQRPDPESPYSLHKVDAERMIVDAGLDALMVRAGTVIGRQADNIIATNFATPVLPGVKGYTNTMQFVHPEDVGRFFAQAVGERWAGPVNLAAPDTLTMREIASILGRRYVELSRSSLEKLVAGLWHAGVGELDPGSFRGLLWFPIVDTARLEELGFRCGWTSRECVEDFARAAAGRTHLLGRALPARSPFGYRGHVRPPAPATDVMRPAGPDGLNGEFDSLVDPALPDYSSANTSEAMPGPMTPLALELSLNCMRTAGAVMGDLVKLPSEIAELVADRSTASFGHGVFANMSVIVALSNAMPGASEDAGWESLFGDHKVTAPHFTLTVRDKVRIGAAAVRAITAVRRESERVDREVRGVVLDAGALRELTDEQLIARLGLLHDVTIDASTVSSNAAAFVAAVASALEQRGLGVLITGRADDTDLASAAALRAAGRLADEVRADGALAAAATAALSDGPAAPAVLARTHPAFADRVRAALAEHGHRGPRELELASEVFAVAPHRFLEVIAKLAQHPPRALTPPPAVPAHLRPLAAWCHRLQHYRELGRDAWVRGTHGYRLAALERGRRLMTSGVLDRPDDAFYLTLDQLLAPPADARTVVARRRAERERLKSIRVPTFFSRTWKPEAADESLHAGNAATGIGVSPGVVRGTVRVLDADALEDLEPDEILVAAYTDAGWTPYFGLAAAVITDTGGQMSHAAVVARECGIPCVVSVPAASRRLRTGQTVEVDGSTGRVTVLSDALEIGARPDEEN</sequence>
<evidence type="ECO:0000313" key="4">
    <source>
        <dbReference type="EMBL" id="GAA0616893.1"/>
    </source>
</evidence>
<dbReference type="Gene3D" id="3.40.50.720">
    <property type="entry name" value="NAD(P)-binding Rossmann-like Domain"/>
    <property type="match status" value="1"/>
</dbReference>
<dbReference type="InterPro" id="IPR051549">
    <property type="entry name" value="PEP_Utilizing_Enz"/>
</dbReference>
<accession>A0ABN1GQX6</accession>
<name>A0ABN1GQX6_9ACTN</name>
<dbReference type="EMBL" id="BAAAHE010000014">
    <property type="protein sequence ID" value="GAA0616893.1"/>
    <property type="molecule type" value="Genomic_DNA"/>
</dbReference>
<evidence type="ECO:0000313" key="5">
    <source>
        <dbReference type="Proteomes" id="UP001500957"/>
    </source>
</evidence>
<feature type="region of interest" description="Disordered" evidence="1">
    <location>
        <begin position="118"/>
        <end position="139"/>
    </location>
</feature>
<comment type="caution">
    <text evidence="4">The sequence shown here is derived from an EMBL/GenBank/DDBJ whole genome shotgun (WGS) entry which is preliminary data.</text>
</comment>
<dbReference type="Gene3D" id="3.50.30.10">
    <property type="entry name" value="Phosphohistidine domain"/>
    <property type="match status" value="1"/>
</dbReference>